<dbReference type="EMBL" id="CM044701">
    <property type="protein sequence ID" value="KAI5681273.1"/>
    <property type="molecule type" value="Genomic_DNA"/>
</dbReference>
<dbReference type="Proteomes" id="UP001060085">
    <property type="component" value="Linkage Group LG01"/>
</dbReference>
<keyword evidence="2" id="KW-1185">Reference proteome</keyword>
<proteinExistence type="predicted"/>
<sequence>MSRRNGRTPSTYVLGDIDVKKELSPLQVPATNDTKTRGVINESGNIKLQLLGVTGEISINLLRERNFTKDVVARAHPTVSGRSHPTITGRRFFIKGGDLGKVLNQIYNQLKIHIKLVLEQPQVKITFLENFTPQRANKRIINLSLQDIWIISIVVVAMESTLMVKATMDMETSFLEGMRRVNTRYDNYEHSPYDCYERYHQSYGGEVYFESLYDENVYGRKNERCSKEKESEPEKRKRVKENDCFIEKQESEKEEQREKEIVVLEKSEKELLLKDFENQIGANLELFKVNCAFLLVILECCLIKKLMVMICPCLMYVKIQGQNFSKEGRMM</sequence>
<evidence type="ECO:0000313" key="1">
    <source>
        <dbReference type="EMBL" id="KAI5681273.1"/>
    </source>
</evidence>
<protein>
    <submittedName>
        <fullName evidence="1">Uncharacterized protein</fullName>
    </submittedName>
</protein>
<comment type="caution">
    <text evidence="1">The sequence shown here is derived from an EMBL/GenBank/DDBJ whole genome shotgun (WGS) entry which is preliminary data.</text>
</comment>
<name>A0ACC0C8Z7_CATRO</name>
<accession>A0ACC0C8Z7</accession>
<reference evidence="2" key="1">
    <citation type="journal article" date="2023" name="Nat. Plants">
        <title>Single-cell RNA sequencing provides a high-resolution roadmap for understanding the multicellular compartmentation of specialized metabolism.</title>
        <authorList>
            <person name="Sun S."/>
            <person name="Shen X."/>
            <person name="Li Y."/>
            <person name="Li Y."/>
            <person name="Wang S."/>
            <person name="Li R."/>
            <person name="Zhang H."/>
            <person name="Shen G."/>
            <person name="Guo B."/>
            <person name="Wei J."/>
            <person name="Xu J."/>
            <person name="St-Pierre B."/>
            <person name="Chen S."/>
            <person name="Sun C."/>
        </authorList>
    </citation>
    <scope>NUCLEOTIDE SEQUENCE [LARGE SCALE GENOMIC DNA]</scope>
</reference>
<evidence type="ECO:0000313" key="2">
    <source>
        <dbReference type="Proteomes" id="UP001060085"/>
    </source>
</evidence>
<gene>
    <name evidence="1" type="ORF">M9H77_02500</name>
</gene>
<organism evidence="1 2">
    <name type="scientific">Catharanthus roseus</name>
    <name type="common">Madagascar periwinkle</name>
    <name type="synonym">Vinca rosea</name>
    <dbReference type="NCBI Taxonomy" id="4058"/>
    <lineage>
        <taxon>Eukaryota</taxon>
        <taxon>Viridiplantae</taxon>
        <taxon>Streptophyta</taxon>
        <taxon>Embryophyta</taxon>
        <taxon>Tracheophyta</taxon>
        <taxon>Spermatophyta</taxon>
        <taxon>Magnoliopsida</taxon>
        <taxon>eudicotyledons</taxon>
        <taxon>Gunneridae</taxon>
        <taxon>Pentapetalae</taxon>
        <taxon>asterids</taxon>
        <taxon>lamiids</taxon>
        <taxon>Gentianales</taxon>
        <taxon>Apocynaceae</taxon>
        <taxon>Rauvolfioideae</taxon>
        <taxon>Vinceae</taxon>
        <taxon>Catharanthinae</taxon>
        <taxon>Catharanthus</taxon>
    </lineage>
</organism>